<comment type="similarity">
    <text evidence="9">Belongs to the KAE1 / TsaD family.</text>
</comment>
<feature type="domain" description="Gcp-like" evidence="10">
    <location>
        <begin position="27"/>
        <end position="317"/>
    </location>
</feature>
<name>A0A1L5YCT9_9EUKA</name>
<comment type="subcellular location">
    <subcellularLocation>
        <location evidence="9">Mitochondrion</location>
    </subcellularLocation>
</comment>
<dbReference type="PANTHER" id="PTHR11735">
    <property type="entry name" value="TRNA N6-ADENOSINE THREONYLCARBAMOYLTRANSFERASE"/>
    <property type="match status" value="1"/>
</dbReference>
<dbReference type="PANTHER" id="PTHR11735:SF6">
    <property type="entry name" value="TRNA N6-ADENOSINE THREONYLCARBAMOYLTRANSFERASE, MITOCHONDRIAL"/>
    <property type="match status" value="1"/>
</dbReference>
<geneLocation type="plastid" evidence="11"/>
<keyword evidence="5 9" id="KW-0479">Metal-binding</keyword>
<organism evidence="11">
    <name type="scientific">Paulinella micropora</name>
    <dbReference type="NCBI Taxonomy" id="1928728"/>
    <lineage>
        <taxon>Eukaryota</taxon>
        <taxon>Sar</taxon>
        <taxon>Rhizaria</taxon>
        <taxon>Cercozoa</taxon>
        <taxon>Imbricatea</taxon>
        <taxon>Silicofilosea</taxon>
        <taxon>Euglyphida</taxon>
        <taxon>Paulinellidae</taxon>
        <taxon>Paulinella</taxon>
    </lineage>
</organism>
<comment type="function">
    <text evidence="9">Required for the formation of a threonylcarbamoyl group on adenosine at position 37 (t(6)A37) in mitochondrial tRNAs that read codons beginning with adenine. Probably involved in the transfer of the threonylcarbamoyl moiety of threonylcarbamoyl-AMP (TC-AMP) to the N6 group of A37. Involved in mitochondrial genome maintenance.</text>
</comment>
<dbReference type="AlphaFoldDB" id="A0A1L5YCT9"/>
<keyword evidence="2" id="KW-0963">Cytoplasm</keyword>
<proteinExistence type="inferred from homology"/>
<sequence>MPILLALETSCDESAVAIVTRQNDTTTVLSSLVISQVAEHSQWGGVVPEIASRRHLEAIPVLIAQAFAQAKCNFHHLSGIAATVTPGLSGSLLVGSITARTLARLHRLPFIGIHHIEGHLSSIQLGDSLPCYPFLVLLVSGGHTELIRVNCTGSYVKLGRSHDDAVGEAFDKVARLLKLPYPGGPSIQRIARSGDGSRFILPKGRISLANGGFHPYDFSFSGLKTSILRVIQELQRKNFTVPKADIAASFEQTVAELLVERTCKCAIDQKLSSIVLVGGVAANRRLRALMEKSATNKGLKTYLAPLEYCTDNAAMIGVAGLDKLEKFPKGSPTHISVVARLDLKSISSLYNKEAEF</sequence>
<dbReference type="InterPro" id="IPR043129">
    <property type="entry name" value="ATPase_NBD"/>
</dbReference>
<comment type="cofactor">
    <cofactor evidence="9">
        <name>a divalent metal cation</name>
        <dbReference type="ChEBI" id="CHEBI:60240"/>
    </cofactor>
    <text evidence="9">Binds 1 divalent metal cation per subunit.</text>
</comment>
<dbReference type="Gene3D" id="3.30.420.40">
    <property type="match status" value="2"/>
</dbReference>
<evidence type="ECO:0000256" key="4">
    <source>
        <dbReference type="ARBA" id="ARBA00022694"/>
    </source>
</evidence>
<dbReference type="InterPro" id="IPR017861">
    <property type="entry name" value="KAE1/TsaD"/>
</dbReference>
<gene>
    <name evidence="11" type="ORF">PCKR_744</name>
</gene>
<dbReference type="GO" id="GO:0046872">
    <property type="term" value="F:metal ion binding"/>
    <property type="evidence" value="ECO:0007669"/>
    <property type="project" value="UniProtKB-KW"/>
</dbReference>
<keyword evidence="4 9" id="KW-0819">tRNA processing</keyword>
<dbReference type="Pfam" id="PF00814">
    <property type="entry name" value="TsaD"/>
    <property type="match status" value="1"/>
</dbReference>
<comment type="subunit">
    <text evidence="9">Homodimer.</text>
</comment>
<dbReference type="SUPFAM" id="SSF53067">
    <property type="entry name" value="Actin-like ATPase domain"/>
    <property type="match status" value="2"/>
</dbReference>
<dbReference type="EC" id="2.3.1.234" evidence="1"/>
<evidence type="ECO:0000256" key="8">
    <source>
        <dbReference type="ARBA" id="ARBA00048117"/>
    </source>
</evidence>
<dbReference type="PRINTS" id="PR00789">
    <property type="entry name" value="OSIALOPTASE"/>
</dbReference>
<dbReference type="NCBIfam" id="TIGR00329">
    <property type="entry name" value="gcp_kae1"/>
    <property type="match status" value="1"/>
</dbReference>
<evidence type="ECO:0000259" key="10">
    <source>
        <dbReference type="Pfam" id="PF00814"/>
    </source>
</evidence>
<reference evidence="11" key="1">
    <citation type="journal article" date="2017" name="Protist">
        <title>Diversity of the Photosynthetic Paulinella Species, with the Description of Paulinella micropora sp. nov. and the Chromatophore Genome Sequence for strain KR01.</title>
        <authorList>
            <person name="Lhee D."/>
            <person name="Yang E.C."/>
            <person name="Kim J.I."/>
            <person name="Nakayama T."/>
            <person name="Zuccarello G."/>
            <person name="Andersen R.A."/>
            <person name="Yoon H.S."/>
        </authorList>
    </citation>
    <scope>NUCLEOTIDE SEQUENCE</scope>
    <source>
        <strain evidence="11">KR01</strain>
    </source>
</reference>
<dbReference type="EMBL" id="KX897545">
    <property type="protein sequence ID" value="APP88509.1"/>
    <property type="molecule type" value="Genomic_DNA"/>
</dbReference>
<evidence type="ECO:0000256" key="2">
    <source>
        <dbReference type="ARBA" id="ARBA00022490"/>
    </source>
</evidence>
<evidence type="ECO:0000313" key="11">
    <source>
        <dbReference type="EMBL" id="APP88509.1"/>
    </source>
</evidence>
<evidence type="ECO:0000256" key="3">
    <source>
        <dbReference type="ARBA" id="ARBA00022679"/>
    </source>
</evidence>
<evidence type="ECO:0000256" key="7">
    <source>
        <dbReference type="ARBA" id="ARBA00023315"/>
    </source>
</evidence>
<evidence type="ECO:0000256" key="1">
    <source>
        <dbReference type="ARBA" id="ARBA00012156"/>
    </source>
</evidence>
<dbReference type="InterPro" id="IPR017860">
    <property type="entry name" value="Peptidase_M22_CS"/>
</dbReference>
<dbReference type="GO" id="GO:0061711">
    <property type="term" value="F:tRNA N(6)-L-threonylcarbamoyladenine synthase activity"/>
    <property type="evidence" value="ECO:0007669"/>
    <property type="project" value="UniProtKB-EC"/>
</dbReference>
<keyword evidence="9" id="KW-0496">Mitochondrion</keyword>
<dbReference type="InterPro" id="IPR000905">
    <property type="entry name" value="Gcp-like_dom"/>
</dbReference>
<dbReference type="HAMAP" id="MF_01445">
    <property type="entry name" value="TsaD"/>
    <property type="match status" value="1"/>
</dbReference>
<keyword evidence="3 9" id="KW-0808">Transferase</keyword>
<dbReference type="InterPro" id="IPR022450">
    <property type="entry name" value="TsaD"/>
</dbReference>
<comment type="catalytic activity">
    <reaction evidence="8 9">
        <text>L-threonylcarbamoyladenylate + adenosine(37) in tRNA = N(6)-L-threonylcarbamoyladenosine(37) in tRNA + AMP + H(+)</text>
        <dbReference type="Rhea" id="RHEA:37059"/>
        <dbReference type="Rhea" id="RHEA-COMP:10162"/>
        <dbReference type="Rhea" id="RHEA-COMP:10163"/>
        <dbReference type="ChEBI" id="CHEBI:15378"/>
        <dbReference type="ChEBI" id="CHEBI:73682"/>
        <dbReference type="ChEBI" id="CHEBI:74411"/>
        <dbReference type="ChEBI" id="CHEBI:74418"/>
        <dbReference type="ChEBI" id="CHEBI:456215"/>
        <dbReference type="EC" id="2.3.1.234"/>
    </reaction>
</comment>
<dbReference type="NCBIfam" id="TIGR03723">
    <property type="entry name" value="T6A_TsaD_YgjD"/>
    <property type="match status" value="1"/>
</dbReference>
<keyword evidence="11" id="KW-0934">Plastid</keyword>
<dbReference type="GO" id="GO:0002949">
    <property type="term" value="P:tRNA threonylcarbamoyladenosine modification"/>
    <property type="evidence" value="ECO:0007669"/>
    <property type="project" value="UniProtKB-UniRule"/>
</dbReference>
<dbReference type="GO" id="GO:0005739">
    <property type="term" value="C:mitochondrion"/>
    <property type="evidence" value="ECO:0007669"/>
    <property type="project" value="UniProtKB-SubCell"/>
</dbReference>
<keyword evidence="7 9" id="KW-0012">Acyltransferase</keyword>
<evidence type="ECO:0000256" key="5">
    <source>
        <dbReference type="ARBA" id="ARBA00022723"/>
    </source>
</evidence>
<dbReference type="PROSITE" id="PS01016">
    <property type="entry name" value="GLYCOPROTEASE"/>
    <property type="match status" value="1"/>
</dbReference>
<dbReference type="CDD" id="cd24133">
    <property type="entry name" value="ASKHA_NBD_TsaD_bac"/>
    <property type="match status" value="1"/>
</dbReference>
<evidence type="ECO:0000256" key="9">
    <source>
        <dbReference type="HAMAP-Rule" id="MF_03179"/>
    </source>
</evidence>
<keyword evidence="6" id="KW-0408">Iron</keyword>
<accession>A0A1L5YCT9</accession>
<protein>
    <recommendedName>
        <fullName evidence="1">N(6)-L-threonylcarbamoyladenine synthase</fullName>
        <ecNumber evidence="1">2.3.1.234</ecNumber>
    </recommendedName>
</protein>
<evidence type="ECO:0000256" key="6">
    <source>
        <dbReference type="ARBA" id="ARBA00023004"/>
    </source>
</evidence>
<dbReference type="FunFam" id="3.30.420.40:FF:000040">
    <property type="entry name" value="tRNA N6-adenosine threonylcarbamoyltransferase"/>
    <property type="match status" value="1"/>
</dbReference>
<dbReference type="FunFam" id="3.30.420.40:FF:000012">
    <property type="entry name" value="tRNA N6-adenosine threonylcarbamoyltransferase"/>
    <property type="match status" value="1"/>
</dbReference>